<reference evidence="3 4" key="1">
    <citation type="submission" date="2017-11" db="EMBL/GenBank/DDBJ databases">
        <title>Bacterial isolate from king chilli rhizosphere.</title>
        <authorList>
            <person name="Takhelmayum P."/>
            <person name="Sarangthem I."/>
        </authorList>
    </citation>
    <scope>NUCLEOTIDE SEQUENCE [LARGE SCALE GENOMIC DNA]</scope>
    <source>
        <strain evidence="4">t26</strain>
    </source>
</reference>
<comment type="caution">
    <text evidence="3">The sequence shown here is derived from an EMBL/GenBank/DDBJ whole genome shotgun (WGS) entry which is preliminary data.</text>
</comment>
<gene>
    <name evidence="3" type="ORF">CWD94_27135</name>
</gene>
<organism evidence="3 4">
    <name type="scientific">Lysinibacillus xylanilyticus</name>
    <dbReference type="NCBI Taxonomy" id="582475"/>
    <lineage>
        <taxon>Bacteria</taxon>
        <taxon>Bacillati</taxon>
        <taxon>Bacillota</taxon>
        <taxon>Bacilli</taxon>
        <taxon>Bacillales</taxon>
        <taxon>Bacillaceae</taxon>
        <taxon>Lysinibacillus</taxon>
    </lineage>
</organism>
<accession>A0A2M9PXR2</accession>
<proteinExistence type="predicted"/>
<evidence type="ECO:0000256" key="2">
    <source>
        <dbReference type="SAM" id="Phobius"/>
    </source>
</evidence>
<dbReference type="AlphaFoldDB" id="A0A2M9PXR2"/>
<dbReference type="RefSeq" id="WP_100545825.1">
    <property type="nucleotide sequence ID" value="NZ_PHQY01000710.1"/>
</dbReference>
<feature type="region of interest" description="Disordered" evidence="1">
    <location>
        <begin position="1"/>
        <end position="24"/>
    </location>
</feature>
<protein>
    <submittedName>
        <fullName evidence="3">Uncharacterized protein</fullName>
    </submittedName>
</protein>
<dbReference type="EMBL" id="PHQY01000710">
    <property type="protein sequence ID" value="PJO40624.1"/>
    <property type="molecule type" value="Genomic_DNA"/>
</dbReference>
<keyword evidence="2" id="KW-0472">Membrane</keyword>
<keyword evidence="2" id="KW-1133">Transmembrane helix</keyword>
<evidence type="ECO:0000313" key="4">
    <source>
        <dbReference type="Proteomes" id="UP000232101"/>
    </source>
</evidence>
<evidence type="ECO:0000256" key="1">
    <source>
        <dbReference type="SAM" id="MobiDB-lite"/>
    </source>
</evidence>
<dbReference type="Proteomes" id="UP000232101">
    <property type="component" value="Unassembled WGS sequence"/>
</dbReference>
<keyword evidence="2" id="KW-0812">Transmembrane</keyword>
<evidence type="ECO:0000313" key="3">
    <source>
        <dbReference type="EMBL" id="PJO40624.1"/>
    </source>
</evidence>
<feature type="transmembrane region" description="Helical" evidence="2">
    <location>
        <begin position="51"/>
        <end position="74"/>
    </location>
</feature>
<name>A0A2M9PXR2_9BACI</name>
<sequence length="80" mass="9426">MEDELNNTTEQLNDTTELSNETINDTTELSNETIIVDPLFYETMQEHQEVLINRVEIVCLLLIYIAFVLSYYILRRKRVG</sequence>